<keyword evidence="3" id="KW-1185">Reference proteome</keyword>
<sequence>MRLKIIHEPKLGTTDMVLLLIFFIGIYLGVIVQITAKIPFPSAPSGVAGLFLLWRRRDDIVPAHLGALFGIVLLYLFASFCTGDLTGLSKRFTGLVQLTYSFVIGYAMFLTLLQASRAQLSRMFLGLSLFILIGSLLESYAGLDRLSDAVRQKLYDSGIYEADMRDQLLYGKVRPKLFTSEPSAVTFGYTLFTFSWFVVSQHRRKLLLFVLLMAGGLVAMPGPTLLLGLLLLPPYYLFVLPDTPPIGNFGAGYRLAVLIFGSIVLLVFAVLGATVYAERLGQILNGNDPSFFYRVIGPALVAFEVMKERPWAGAGLTGENFIADLVMNVFVQSSHFSAGWRISKISEVLTNYFWLHWIYLGVVWGIITFAGVSIWLRLLGAPSLLFCWIVWIVFGQASGAYVAPKTWVVLLLAAALSMLHQRVAVPVAPQPAMPFGRPPRLRRRFGLAPQV</sequence>
<feature type="transmembrane region" description="Helical" evidence="1">
    <location>
        <begin position="92"/>
        <end position="112"/>
    </location>
</feature>
<keyword evidence="1" id="KW-0472">Membrane</keyword>
<accession>A0A516H1S2</accession>
<feature type="transmembrane region" description="Helical" evidence="1">
    <location>
        <begin position="388"/>
        <end position="413"/>
    </location>
</feature>
<evidence type="ECO:0000256" key="1">
    <source>
        <dbReference type="SAM" id="Phobius"/>
    </source>
</evidence>
<dbReference type="AlphaFoldDB" id="A0A516H1S2"/>
<feature type="transmembrane region" description="Helical" evidence="1">
    <location>
        <begin position="124"/>
        <end position="143"/>
    </location>
</feature>
<feature type="transmembrane region" description="Helical" evidence="1">
    <location>
        <begin position="352"/>
        <end position="376"/>
    </location>
</feature>
<gene>
    <name evidence="2" type="ORF">FNB15_10765</name>
</gene>
<dbReference type="Proteomes" id="UP000317496">
    <property type="component" value="Chromosome"/>
</dbReference>
<evidence type="ECO:0000313" key="3">
    <source>
        <dbReference type="Proteomes" id="UP000317496"/>
    </source>
</evidence>
<feature type="transmembrane region" description="Helical" evidence="1">
    <location>
        <begin position="61"/>
        <end position="80"/>
    </location>
</feature>
<organism evidence="2 3">
    <name type="scientific">Ferrovibrio terrae</name>
    <dbReference type="NCBI Taxonomy" id="2594003"/>
    <lineage>
        <taxon>Bacteria</taxon>
        <taxon>Pseudomonadati</taxon>
        <taxon>Pseudomonadota</taxon>
        <taxon>Alphaproteobacteria</taxon>
        <taxon>Rhodospirillales</taxon>
        <taxon>Rhodospirillaceae</taxon>
        <taxon>Ferrovibrio</taxon>
    </lineage>
</organism>
<evidence type="ECO:0000313" key="2">
    <source>
        <dbReference type="EMBL" id="QDO97722.1"/>
    </source>
</evidence>
<keyword evidence="1" id="KW-0812">Transmembrane</keyword>
<dbReference type="EMBL" id="CP041636">
    <property type="protein sequence ID" value="QDO97722.1"/>
    <property type="molecule type" value="Genomic_DNA"/>
</dbReference>
<proteinExistence type="predicted"/>
<evidence type="ECO:0008006" key="4">
    <source>
        <dbReference type="Google" id="ProtNLM"/>
    </source>
</evidence>
<feature type="transmembrane region" description="Helical" evidence="1">
    <location>
        <begin position="12"/>
        <end position="32"/>
    </location>
</feature>
<reference evidence="2 3" key="1">
    <citation type="submission" date="2019-07" db="EMBL/GenBank/DDBJ databases">
        <title>Genome sequencing for Ferrovibrio sp. K5.</title>
        <authorList>
            <person name="Park S.-J."/>
        </authorList>
    </citation>
    <scope>NUCLEOTIDE SEQUENCE [LARGE SCALE GENOMIC DNA]</scope>
    <source>
        <strain evidence="2 3">K5</strain>
    </source>
</reference>
<feature type="transmembrane region" description="Helical" evidence="1">
    <location>
        <begin position="252"/>
        <end position="277"/>
    </location>
</feature>
<keyword evidence="1" id="KW-1133">Transmembrane helix</keyword>
<name>A0A516H1S2_9PROT</name>
<dbReference type="KEGG" id="fer:FNB15_10765"/>
<dbReference type="RefSeq" id="WP_144068703.1">
    <property type="nucleotide sequence ID" value="NZ_CP041636.1"/>
</dbReference>
<feature type="transmembrane region" description="Helical" evidence="1">
    <location>
        <begin position="206"/>
        <end position="232"/>
    </location>
</feature>
<feature type="transmembrane region" description="Helical" evidence="1">
    <location>
        <begin position="182"/>
        <end position="199"/>
    </location>
</feature>
<dbReference type="OrthoDB" id="7866388at2"/>
<feature type="transmembrane region" description="Helical" evidence="1">
    <location>
        <begin position="38"/>
        <end position="54"/>
    </location>
</feature>
<protein>
    <recommendedName>
        <fullName evidence="4">O-antigen ligase family protein</fullName>
    </recommendedName>
</protein>